<feature type="transmembrane region" description="Helical" evidence="6">
    <location>
        <begin position="240"/>
        <end position="261"/>
    </location>
</feature>
<feature type="transmembrane region" description="Helical" evidence="6">
    <location>
        <begin position="208"/>
        <end position="228"/>
    </location>
</feature>
<feature type="transmembrane region" description="Helical" evidence="6">
    <location>
        <begin position="406"/>
        <end position="426"/>
    </location>
</feature>
<dbReference type="InterPro" id="IPR020846">
    <property type="entry name" value="MFS_dom"/>
</dbReference>
<dbReference type="Gene3D" id="1.20.1250.20">
    <property type="entry name" value="MFS general substrate transporter like domains"/>
    <property type="match status" value="1"/>
</dbReference>
<dbReference type="InterPro" id="IPR011701">
    <property type="entry name" value="MFS"/>
</dbReference>
<dbReference type="AlphaFoldDB" id="A0A2H3JIX8"/>
<dbReference type="GO" id="GO:0005886">
    <property type="term" value="C:plasma membrane"/>
    <property type="evidence" value="ECO:0007669"/>
    <property type="project" value="TreeGrafter"/>
</dbReference>
<dbReference type="Proteomes" id="UP000218811">
    <property type="component" value="Unassembled WGS sequence"/>
</dbReference>
<feature type="region of interest" description="Disordered" evidence="5">
    <location>
        <begin position="1"/>
        <end position="53"/>
    </location>
</feature>
<proteinExistence type="predicted"/>
<evidence type="ECO:0000256" key="3">
    <source>
        <dbReference type="ARBA" id="ARBA00022989"/>
    </source>
</evidence>
<feature type="transmembrane region" description="Helical" evidence="6">
    <location>
        <begin position="497"/>
        <end position="520"/>
    </location>
</feature>
<sequence>MSDGPQRGVESPSGFPGQEDPIGILVAQQKENRAKEYGEDNPHDPPTNSSTLSIHDEYDLNKVGWDGPDDPENPQTWSIAYKWILTALSFMMTINVTFASSAPSSAGLAIAEHFHKPTEYAYVVTTVFLCGYIIGPLFWGPGSELYGRQPMFRFTLVCYTILYLGQSLAPNMETLLVTRFLSGFFAVSPVTNCAGAIFDIWDPIMRGYALSLFTAGVFLGPVLGPIVGGFVTTSYLGWRWLFWVMMMFSGACTIIAVIFVPETYAPVLLQKKAKLTAFFYQARRLRKADPVANANKYAEHERADWSWRGILTRTLYRPLKMLCIEPILLLVTIYMSLVYGILYALFEAIPIIFVSKRGFTLGESGLIFIGVGIGSVIGAALFHPLSKHYPELLRRWRGFPPPEQRLFGAMIGGICLVVGCFWLGWAGEYRGVPWYVPALGTIPLGMSISMIFISFQAYLVDTYLGFTASAFAATTMVRSAVGAAFPLYTTQMYNKLGISWASTLLGLLGLLLAPSPFLFYRYGTIIRSKSNFATCPDLIIAEELKAENTPDNAGNLAKA</sequence>
<feature type="transmembrane region" description="Helical" evidence="6">
    <location>
        <begin position="83"/>
        <end position="100"/>
    </location>
</feature>
<keyword evidence="4 6" id="KW-0472">Membrane</keyword>
<dbReference type="PROSITE" id="PS50850">
    <property type="entry name" value="MFS"/>
    <property type="match status" value="1"/>
</dbReference>
<feature type="transmembrane region" description="Helical" evidence="6">
    <location>
        <begin position="327"/>
        <end position="346"/>
    </location>
</feature>
<evidence type="ECO:0000313" key="8">
    <source>
        <dbReference type="EMBL" id="PCH37698.1"/>
    </source>
</evidence>
<organism evidence="8 9">
    <name type="scientific">Wolfiporia cocos (strain MD-104)</name>
    <name type="common">Brown rot fungus</name>
    <dbReference type="NCBI Taxonomy" id="742152"/>
    <lineage>
        <taxon>Eukaryota</taxon>
        <taxon>Fungi</taxon>
        <taxon>Dikarya</taxon>
        <taxon>Basidiomycota</taxon>
        <taxon>Agaricomycotina</taxon>
        <taxon>Agaricomycetes</taxon>
        <taxon>Polyporales</taxon>
        <taxon>Phaeolaceae</taxon>
        <taxon>Wolfiporia</taxon>
    </lineage>
</organism>
<evidence type="ECO:0000313" key="9">
    <source>
        <dbReference type="Proteomes" id="UP000218811"/>
    </source>
</evidence>
<dbReference type="PANTHER" id="PTHR23502">
    <property type="entry name" value="MAJOR FACILITATOR SUPERFAMILY"/>
    <property type="match status" value="1"/>
</dbReference>
<protein>
    <submittedName>
        <fullName evidence="8">MFS polyamine transporter</fullName>
    </submittedName>
</protein>
<dbReference type="InterPro" id="IPR036259">
    <property type="entry name" value="MFS_trans_sf"/>
</dbReference>
<dbReference type="CDD" id="cd17323">
    <property type="entry name" value="MFS_Tpo1_MDR_like"/>
    <property type="match status" value="1"/>
</dbReference>
<dbReference type="EMBL" id="KB467942">
    <property type="protein sequence ID" value="PCH37698.1"/>
    <property type="molecule type" value="Genomic_DNA"/>
</dbReference>
<feature type="transmembrane region" description="Helical" evidence="6">
    <location>
        <begin position="432"/>
        <end position="455"/>
    </location>
</feature>
<feature type="transmembrane region" description="Helical" evidence="6">
    <location>
        <begin position="366"/>
        <end position="385"/>
    </location>
</feature>
<dbReference type="STRING" id="742152.A0A2H3JIX8"/>
<evidence type="ECO:0000256" key="4">
    <source>
        <dbReference type="ARBA" id="ARBA00023136"/>
    </source>
</evidence>
<dbReference type="PANTHER" id="PTHR23502:SF74">
    <property type="entry name" value="MAJOR FACILITATOR SUPERFAMILY (MFS) PROFILE DOMAIN-CONTAINING PROTEIN"/>
    <property type="match status" value="1"/>
</dbReference>
<keyword evidence="9" id="KW-1185">Reference proteome</keyword>
<dbReference type="GO" id="GO:0022857">
    <property type="term" value="F:transmembrane transporter activity"/>
    <property type="evidence" value="ECO:0007669"/>
    <property type="project" value="InterPro"/>
</dbReference>
<feature type="transmembrane region" description="Helical" evidence="6">
    <location>
        <begin position="462"/>
        <end position="485"/>
    </location>
</feature>
<evidence type="ECO:0000256" key="6">
    <source>
        <dbReference type="SAM" id="Phobius"/>
    </source>
</evidence>
<feature type="transmembrane region" description="Helical" evidence="6">
    <location>
        <begin position="181"/>
        <end position="201"/>
    </location>
</feature>
<accession>A0A2H3JIX8</accession>
<keyword evidence="2 6" id="KW-0812">Transmembrane</keyword>
<comment type="subcellular location">
    <subcellularLocation>
        <location evidence="1">Membrane</location>
        <topology evidence="1">Multi-pass membrane protein</topology>
    </subcellularLocation>
</comment>
<reference evidence="8 9" key="1">
    <citation type="journal article" date="2012" name="Science">
        <title>The Paleozoic origin of enzymatic lignin decomposition reconstructed from 31 fungal genomes.</title>
        <authorList>
            <person name="Floudas D."/>
            <person name="Binder M."/>
            <person name="Riley R."/>
            <person name="Barry K."/>
            <person name="Blanchette R.A."/>
            <person name="Henrissat B."/>
            <person name="Martinez A.T."/>
            <person name="Otillar R."/>
            <person name="Spatafora J.W."/>
            <person name="Yadav J.S."/>
            <person name="Aerts A."/>
            <person name="Benoit I."/>
            <person name="Boyd A."/>
            <person name="Carlson A."/>
            <person name="Copeland A."/>
            <person name="Coutinho P.M."/>
            <person name="de Vries R.P."/>
            <person name="Ferreira P."/>
            <person name="Findley K."/>
            <person name="Foster B."/>
            <person name="Gaskell J."/>
            <person name="Glotzer D."/>
            <person name="Gorecki P."/>
            <person name="Heitman J."/>
            <person name="Hesse C."/>
            <person name="Hori C."/>
            <person name="Igarashi K."/>
            <person name="Jurgens J.A."/>
            <person name="Kallen N."/>
            <person name="Kersten P."/>
            <person name="Kohler A."/>
            <person name="Kuees U."/>
            <person name="Kumar T.K.A."/>
            <person name="Kuo A."/>
            <person name="LaButti K."/>
            <person name="Larrondo L.F."/>
            <person name="Lindquist E."/>
            <person name="Ling A."/>
            <person name="Lombard V."/>
            <person name="Lucas S."/>
            <person name="Lundell T."/>
            <person name="Martin R."/>
            <person name="McLaughlin D.J."/>
            <person name="Morgenstern I."/>
            <person name="Morin E."/>
            <person name="Murat C."/>
            <person name="Nagy L.G."/>
            <person name="Nolan M."/>
            <person name="Ohm R.A."/>
            <person name="Patyshakuliyeva A."/>
            <person name="Rokas A."/>
            <person name="Ruiz-Duenas F.J."/>
            <person name="Sabat G."/>
            <person name="Salamov A."/>
            <person name="Samejima M."/>
            <person name="Schmutz J."/>
            <person name="Slot J.C."/>
            <person name="St John F."/>
            <person name="Stenlid J."/>
            <person name="Sun H."/>
            <person name="Sun S."/>
            <person name="Syed K."/>
            <person name="Tsang A."/>
            <person name="Wiebenga A."/>
            <person name="Young D."/>
            <person name="Pisabarro A."/>
            <person name="Eastwood D.C."/>
            <person name="Martin F."/>
            <person name="Cullen D."/>
            <person name="Grigoriev I.V."/>
            <person name="Hibbett D.S."/>
        </authorList>
    </citation>
    <scope>NUCLEOTIDE SEQUENCE [LARGE SCALE GENOMIC DNA]</scope>
    <source>
        <strain evidence="8 9">MD-104</strain>
    </source>
</reference>
<feature type="transmembrane region" description="Helical" evidence="6">
    <location>
        <begin position="120"/>
        <end position="139"/>
    </location>
</feature>
<dbReference type="SUPFAM" id="SSF103473">
    <property type="entry name" value="MFS general substrate transporter"/>
    <property type="match status" value="1"/>
</dbReference>
<feature type="compositionally biased region" description="Basic and acidic residues" evidence="5">
    <location>
        <begin position="30"/>
        <end position="43"/>
    </location>
</feature>
<dbReference type="FunFam" id="1.20.1250.20:FF:000082">
    <property type="entry name" value="MFS multidrug transporter, putative"/>
    <property type="match status" value="1"/>
</dbReference>
<gene>
    <name evidence="8" type="ORF">WOLCODRAFT_64283</name>
</gene>
<feature type="domain" description="Major facilitator superfamily (MFS) profile" evidence="7">
    <location>
        <begin position="81"/>
        <end position="524"/>
    </location>
</feature>
<name>A0A2H3JIX8_WOLCO</name>
<evidence type="ECO:0000259" key="7">
    <source>
        <dbReference type="PROSITE" id="PS50850"/>
    </source>
</evidence>
<evidence type="ECO:0000256" key="1">
    <source>
        <dbReference type="ARBA" id="ARBA00004141"/>
    </source>
</evidence>
<evidence type="ECO:0000256" key="2">
    <source>
        <dbReference type="ARBA" id="ARBA00022692"/>
    </source>
</evidence>
<keyword evidence="3 6" id="KW-1133">Transmembrane helix</keyword>
<dbReference type="OrthoDB" id="9986881at2759"/>
<dbReference type="Pfam" id="PF07690">
    <property type="entry name" value="MFS_1"/>
    <property type="match status" value="1"/>
</dbReference>
<evidence type="ECO:0000256" key="5">
    <source>
        <dbReference type="SAM" id="MobiDB-lite"/>
    </source>
</evidence>
<dbReference type="OMA" id="HEMEDWS"/>